<accession>A0A9D1CK14</accession>
<comment type="caution">
    <text evidence="2">The sequence shown here is derived from an EMBL/GenBank/DDBJ whole genome shotgun (WGS) entry which is preliminary data.</text>
</comment>
<proteinExistence type="predicted"/>
<evidence type="ECO:0000256" key="1">
    <source>
        <dbReference type="SAM" id="Phobius"/>
    </source>
</evidence>
<dbReference type="Proteomes" id="UP000886725">
    <property type="component" value="Unassembled WGS sequence"/>
</dbReference>
<keyword evidence="1" id="KW-1133">Transmembrane helix</keyword>
<sequence length="107" mass="11952">MGNYLIPANTKKGTLIFGLFREGDLIIFGIGIGITFIMLLAFQQQLADTMTAVMCICPAMIATLLVAPVPYYHNVITVIQEAYEFISTNQRLIWKGWCFKDGTDAKK</sequence>
<keyword evidence="1" id="KW-0812">Transmembrane</keyword>
<evidence type="ECO:0000313" key="2">
    <source>
        <dbReference type="EMBL" id="HIQ64355.1"/>
    </source>
</evidence>
<dbReference type="AlphaFoldDB" id="A0A9D1CK14"/>
<feature type="transmembrane region" description="Helical" evidence="1">
    <location>
        <begin position="25"/>
        <end position="42"/>
    </location>
</feature>
<name>A0A9D1CK14_9FIRM</name>
<reference evidence="2" key="2">
    <citation type="journal article" date="2021" name="PeerJ">
        <title>Extensive microbial diversity within the chicken gut microbiome revealed by metagenomics and culture.</title>
        <authorList>
            <person name="Gilroy R."/>
            <person name="Ravi A."/>
            <person name="Getino M."/>
            <person name="Pursley I."/>
            <person name="Horton D.L."/>
            <person name="Alikhan N.F."/>
            <person name="Baker D."/>
            <person name="Gharbi K."/>
            <person name="Hall N."/>
            <person name="Watson M."/>
            <person name="Adriaenssens E.M."/>
            <person name="Foster-Nyarko E."/>
            <person name="Jarju S."/>
            <person name="Secka A."/>
            <person name="Antonio M."/>
            <person name="Oren A."/>
            <person name="Chaudhuri R.R."/>
            <person name="La Ragione R."/>
            <person name="Hildebrand F."/>
            <person name="Pallen M.J."/>
        </authorList>
    </citation>
    <scope>NUCLEOTIDE SEQUENCE</scope>
    <source>
        <strain evidence="2">CHK165-10780</strain>
    </source>
</reference>
<evidence type="ECO:0008006" key="4">
    <source>
        <dbReference type="Google" id="ProtNLM"/>
    </source>
</evidence>
<keyword evidence="1" id="KW-0472">Membrane</keyword>
<organism evidence="2 3">
    <name type="scientific">Candidatus Faecenecus gallistercoris</name>
    <dbReference type="NCBI Taxonomy" id="2840793"/>
    <lineage>
        <taxon>Bacteria</taxon>
        <taxon>Bacillati</taxon>
        <taxon>Bacillota</taxon>
        <taxon>Bacillota incertae sedis</taxon>
        <taxon>Candidatus Faecenecus</taxon>
    </lineage>
</organism>
<feature type="transmembrane region" description="Helical" evidence="1">
    <location>
        <begin position="49"/>
        <end position="72"/>
    </location>
</feature>
<evidence type="ECO:0000313" key="3">
    <source>
        <dbReference type="Proteomes" id="UP000886725"/>
    </source>
</evidence>
<reference evidence="2" key="1">
    <citation type="submission" date="2020-10" db="EMBL/GenBank/DDBJ databases">
        <authorList>
            <person name="Gilroy R."/>
        </authorList>
    </citation>
    <scope>NUCLEOTIDE SEQUENCE</scope>
    <source>
        <strain evidence="2">CHK165-10780</strain>
    </source>
</reference>
<gene>
    <name evidence="2" type="ORF">IAC85_01295</name>
</gene>
<dbReference type="EMBL" id="DVFU01000026">
    <property type="protein sequence ID" value="HIQ64355.1"/>
    <property type="molecule type" value="Genomic_DNA"/>
</dbReference>
<protein>
    <recommendedName>
        <fullName evidence="4">PrgI family protein</fullName>
    </recommendedName>
</protein>